<comment type="similarity">
    <text evidence="2">Belongs to the 'phage' integrase family.</text>
</comment>
<keyword evidence="5" id="KW-0233">DNA recombination</keyword>
<evidence type="ECO:0000256" key="1">
    <source>
        <dbReference type="ARBA" id="ARBA00003283"/>
    </source>
</evidence>
<organism evidence="9 10">
    <name type="scientific">Sellimonas intestinalis</name>
    <dbReference type="NCBI Taxonomy" id="1653434"/>
    <lineage>
        <taxon>Bacteria</taxon>
        <taxon>Bacillati</taxon>
        <taxon>Bacillota</taxon>
        <taxon>Clostridia</taxon>
        <taxon>Lachnospirales</taxon>
        <taxon>Lachnospiraceae</taxon>
        <taxon>Sellimonas</taxon>
    </lineage>
</organism>
<evidence type="ECO:0000256" key="3">
    <source>
        <dbReference type="ARBA" id="ARBA00022908"/>
    </source>
</evidence>
<comment type="caution">
    <text evidence="9">The sequence shown here is derived from an EMBL/GenBank/DDBJ whole genome shotgun (WGS) entry which is preliminary data.</text>
</comment>
<feature type="domain" description="Tyr recombinase" evidence="7">
    <location>
        <begin position="105"/>
        <end position="279"/>
    </location>
</feature>
<evidence type="ECO:0000256" key="6">
    <source>
        <dbReference type="PROSITE-ProRule" id="PRU01248"/>
    </source>
</evidence>
<dbReference type="EMBL" id="QVLX01000010">
    <property type="protein sequence ID" value="RGE84990.1"/>
    <property type="molecule type" value="Genomic_DNA"/>
</dbReference>
<dbReference type="InterPro" id="IPR002104">
    <property type="entry name" value="Integrase_catalytic"/>
</dbReference>
<comment type="function">
    <text evidence="1">Site-specific tyrosine recombinase, which acts by catalyzing the cutting and rejoining of the recombining DNA molecules.</text>
</comment>
<dbReference type="PANTHER" id="PTHR30349">
    <property type="entry name" value="PHAGE INTEGRASE-RELATED"/>
    <property type="match status" value="1"/>
</dbReference>
<dbReference type="Pfam" id="PF02899">
    <property type="entry name" value="Phage_int_SAM_1"/>
    <property type="match status" value="1"/>
</dbReference>
<dbReference type="AlphaFoldDB" id="A0A3E3JZB6"/>
<sequence>MNEKMILDITEEKTREFETYLYERENAGATISKYRTDLKCFLQFLGEDKMVDKARLLSYKEWLIERYAVSSVNSMLAALNQFLEFCGYGQMKVRRVKTQKNLFRQEEKELTAKEYRRLVRAARSAGKIQLALIMEAIAVTGVRVSELRYFTVEQVKRGRIEVRNKGKYRRIFLTTDIRKKLLCFAKFRKIIKGCVFVTNSGKPKDRSNLWSEMKALKEKAGVKGEKIFPHNLRHLFARVYYQTTKDMAGLADVLGHSSLNVTRIYTSSTGEIYQRQLERLTILQI</sequence>
<dbReference type="PROSITE" id="PS51898">
    <property type="entry name" value="TYR_RECOMBINASE"/>
    <property type="match status" value="1"/>
</dbReference>
<dbReference type="InterPro" id="IPR010998">
    <property type="entry name" value="Integrase_recombinase_N"/>
</dbReference>
<dbReference type="RefSeq" id="WP_024731928.1">
    <property type="nucleotide sequence ID" value="NZ_BAABYU010000001.1"/>
</dbReference>
<evidence type="ECO:0000259" key="8">
    <source>
        <dbReference type="PROSITE" id="PS51900"/>
    </source>
</evidence>
<gene>
    <name evidence="9" type="ORF">DW016_13940</name>
</gene>
<dbReference type="GO" id="GO:0015074">
    <property type="term" value="P:DNA integration"/>
    <property type="evidence" value="ECO:0007669"/>
    <property type="project" value="UniProtKB-KW"/>
</dbReference>
<proteinExistence type="inferred from homology"/>
<dbReference type="InterPro" id="IPR004107">
    <property type="entry name" value="Integrase_SAM-like_N"/>
</dbReference>
<keyword evidence="10" id="KW-1185">Reference proteome</keyword>
<evidence type="ECO:0000256" key="5">
    <source>
        <dbReference type="ARBA" id="ARBA00023172"/>
    </source>
</evidence>
<reference evidence="9 10" key="1">
    <citation type="submission" date="2018-08" db="EMBL/GenBank/DDBJ databases">
        <title>A genome reference for cultivated species of the human gut microbiota.</title>
        <authorList>
            <person name="Zou Y."/>
            <person name="Xue W."/>
            <person name="Luo G."/>
        </authorList>
    </citation>
    <scope>NUCLEOTIDE SEQUENCE [LARGE SCALE GENOMIC DNA]</scope>
    <source>
        <strain evidence="9 10">AF37-2AT</strain>
    </source>
</reference>
<protein>
    <submittedName>
        <fullName evidence="9">Integrase</fullName>
    </submittedName>
</protein>
<accession>A0A3E3JZB6</accession>
<dbReference type="Gene3D" id="1.10.443.10">
    <property type="entry name" value="Intergrase catalytic core"/>
    <property type="match status" value="1"/>
</dbReference>
<evidence type="ECO:0000256" key="4">
    <source>
        <dbReference type="ARBA" id="ARBA00023125"/>
    </source>
</evidence>
<dbReference type="GO" id="GO:0003677">
    <property type="term" value="F:DNA binding"/>
    <property type="evidence" value="ECO:0007669"/>
    <property type="project" value="UniProtKB-UniRule"/>
</dbReference>
<dbReference type="SUPFAM" id="SSF56349">
    <property type="entry name" value="DNA breaking-rejoining enzymes"/>
    <property type="match status" value="1"/>
</dbReference>
<dbReference type="InterPro" id="IPR044068">
    <property type="entry name" value="CB"/>
</dbReference>
<evidence type="ECO:0000313" key="9">
    <source>
        <dbReference type="EMBL" id="RGE84990.1"/>
    </source>
</evidence>
<evidence type="ECO:0000259" key="7">
    <source>
        <dbReference type="PROSITE" id="PS51898"/>
    </source>
</evidence>
<dbReference type="Proteomes" id="UP000261080">
    <property type="component" value="Unassembled WGS sequence"/>
</dbReference>
<dbReference type="GO" id="GO:0006310">
    <property type="term" value="P:DNA recombination"/>
    <property type="evidence" value="ECO:0007669"/>
    <property type="project" value="UniProtKB-KW"/>
</dbReference>
<name>A0A3E3JZB6_9FIRM</name>
<dbReference type="Gene3D" id="1.10.150.130">
    <property type="match status" value="1"/>
</dbReference>
<dbReference type="InterPro" id="IPR011010">
    <property type="entry name" value="DNA_brk_join_enz"/>
</dbReference>
<dbReference type="OrthoDB" id="9801717at2"/>
<dbReference type="InterPro" id="IPR013762">
    <property type="entry name" value="Integrase-like_cat_sf"/>
</dbReference>
<dbReference type="InterPro" id="IPR050090">
    <property type="entry name" value="Tyrosine_recombinase_XerCD"/>
</dbReference>
<dbReference type="PROSITE" id="PS51900">
    <property type="entry name" value="CB"/>
    <property type="match status" value="1"/>
</dbReference>
<dbReference type="PANTHER" id="PTHR30349:SF89">
    <property type="entry name" value="INTEGRASE_RECOMBINASE"/>
    <property type="match status" value="1"/>
</dbReference>
<dbReference type="Pfam" id="PF00589">
    <property type="entry name" value="Phage_integrase"/>
    <property type="match status" value="1"/>
</dbReference>
<feature type="domain" description="Core-binding (CB)" evidence="8">
    <location>
        <begin position="8"/>
        <end position="87"/>
    </location>
</feature>
<evidence type="ECO:0000256" key="2">
    <source>
        <dbReference type="ARBA" id="ARBA00008857"/>
    </source>
</evidence>
<keyword evidence="3" id="KW-0229">DNA integration</keyword>
<evidence type="ECO:0000313" key="10">
    <source>
        <dbReference type="Proteomes" id="UP000261080"/>
    </source>
</evidence>
<keyword evidence="4 6" id="KW-0238">DNA-binding</keyword>